<organism evidence="13 14">
    <name type="scientific">Methanothrix soehngenii</name>
    <name type="common">Methanosaeta concilii</name>
    <dbReference type="NCBI Taxonomy" id="2223"/>
    <lineage>
        <taxon>Archaea</taxon>
        <taxon>Methanobacteriati</taxon>
        <taxon>Methanobacteriota</taxon>
        <taxon>Stenosarchaea group</taxon>
        <taxon>Methanomicrobia</taxon>
        <taxon>Methanotrichales</taxon>
        <taxon>Methanotrichaceae</taxon>
        <taxon>Methanothrix</taxon>
    </lineage>
</organism>
<feature type="transmembrane region" description="Helical" evidence="12">
    <location>
        <begin position="181"/>
        <end position="201"/>
    </location>
</feature>
<protein>
    <submittedName>
        <fullName evidence="13">TrkH family potassium uptake protein</fullName>
    </submittedName>
</protein>
<evidence type="ECO:0000256" key="2">
    <source>
        <dbReference type="ARBA" id="ARBA00009137"/>
    </source>
</evidence>
<comment type="subcellular location">
    <subcellularLocation>
        <location evidence="1">Cell inner membrane</location>
        <topology evidence="1">Multi-pass membrane protein</topology>
    </subcellularLocation>
</comment>
<keyword evidence="7 12" id="KW-0812">Transmembrane</keyword>
<evidence type="ECO:0000256" key="3">
    <source>
        <dbReference type="ARBA" id="ARBA00022448"/>
    </source>
</evidence>
<evidence type="ECO:0000256" key="10">
    <source>
        <dbReference type="ARBA" id="ARBA00023065"/>
    </source>
</evidence>
<feature type="transmembrane region" description="Helical" evidence="12">
    <location>
        <begin position="378"/>
        <end position="406"/>
    </location>
</feature>
<evidence type="ECO:0000313" key="13">
    <source>
        <dbReference type="EMBL" id="NLJ23195.1"/>
    </source>
</evidence>
<feature type="transmembrane region" description="Helical" evidence="12">
    <location>
        <begin position="80"/>
        <end position="100"/>
    </location>
</feature>
<dbReference type="PIRSF" id="PIRSF006247">
    <property type="entry name" value="TrkH"/>
    <property type="match status" value="1"/>
</dbReference>
<evidence type="ECO:0000256" key="8">
    <source>
        <dbReference type="ARBA" id="ARBA00022958"/>
    </source>
</evidence>
<evidence type="ECO:0000256" key="6">
    <source>
        <dbReference type="ARBA" id="ARBA00022538"/>
    </source>
</evidence>
<keyword evidence="8" id="KW-0630">Potassium</keyword>
<evidence type="ECO:0000256" key="5">
    <source>
        <dbReference type="ARBA" id="ARBA00022519"/>
    </source>
</evidence>
<keyword evidence="10" id="KW-0406">Ion transport</keyword>
<accession>A0A7K4AJZ3</accession>
<proteinExistence type="inferred from homology"/>
<evidence type="ECO:0000256" key="7">
    <source>
        <dbReference type="ARBA" id="ARBA00022692"/>
    </source>
</evidence>
<dbReference type="InterPro" id="IPR003445">
    <property type="entry name" value="Cat_transpt"/>
</dbReference>
<dbReference type="AlphaFoldDB" id="A0A7K4AJZ3"/>
<feature type="transmembrane region" description="Helical" evidence="12">
    <location>
        <begin position="473"/>
        <end position="495"/>
    </location>
</feature>
<sequence>MPSAILVRHCLMKFRVFLRLLAQLLKLLAILLLVPGAVAAVYAETGGVIAFAATSLISLATGIALGRLSSEEEPGLREAFALVALGWIAVAFFGAFPYVFLGMSLIDGLFESMSAFTTTGSSVFTEINHLGYWKMNQTLADSSLVANMEMQLVRMTGNSILLRMRSGPDDTIMGLLFWRSFAQWLGGMGIILLFVAILPRLGVAGRQLYRAEVPGPDKESIKPRIKQTARMLWMVYILLTLVEVALLLLAGMPPFDSFCHAFSSMATGGFSPRGLSIMAYNSWIIDAIIVLFCFLAGANFALHYRMITSDRKALISDTEFRAYALIILLATSIIILWGGLEGDIYQKIQLAGFQVVSILTTTGFATADFNQWTATARITLLLLMIIGACAGSTAGAIKVVRLILIFKSAYRELIRTLHPKAVQSVRLGDMVVKEEILRASNIFVSMYIIIFAIASLLLAMISYSDPKMDMESVLSAVATTLGNVGPGFGVVGPMFSFADIHPAGKMLLILCMWIGRLEVVTAMVLFLPEFWKK</sequence>
<dbReference type="EMBL" id="JAAYUN010000154">
    <property type="protein sequence ID" value="NLJ23195.1"/>
    <property type="molecule type" value="Genomic_DNA"/>
</dbReference>
<feature type="transmembrane region" description="Helical" evidence="12">
    <location>
        <begin position="507"/>
        <end position="527"/>
    </location>
</feature>
<evidence type="ECO:0000256" key="12">
    <source>
        <dbReference type="SAM" id="Phobius"/>
    </source>
</evidence>
<dbReference type="PANTHER" id="PTHR32024">
    <property type="entry name" value="TRK SYSTEM POTASSIUM UPTAKE PROTEIN TRKG-RELATED"/>
    <property type="match status" value="1"/>
</dbReference>
<keyword evidence="5" id="KW-0997">Cell inner membrane</keyword>
<reference evidence="13 14" key="1">
    <citation type="journal article" date="2020" name="Biotechnol. Biofuels">
        <title>New insights from the biogas microbiome by comprehensive genome-resolved metagenomics of nearly 1600 species originating from multiple anaerobic digesters.</title>
        <authorList>
            <person name="Campanaro S."/>
            <person name="Treu L."/>
            <person name="Rodriguez-R L.M."/>
            <person name="Kovalovszki A."/>
            <person name="Ziels R.M."/>
            <person name="Maus I."/>
            <person name="Zhu X."/>
            <person name="Kougias P.G."/>
            <person name="Basile A."/>
            <person name="Luo G."/>
            <person name="Schluter A."/>
            <person name="Konstantinidis K.T."/>
            <person name="Angelidaki I."/>
        </authorList>
    </citation>
    <scope>NUCLEOTIDE SEQUENCE [LARGE SCALE GENOMIC DNA]</scope>
    <source>
        <strain evidence="13">AS27yjCOA_157</strain>
    </source>
</reference>
<feature type="transmembrane region" description="Helical" evidence="12">
    <location>
        <begin position="280"/>
        <end position="302"/>
    </location>
</feature>
<feature type="transmembrane region" description="Helical" evidence="12">
    <location>
        <begin position="442"/>
        <end position="461"/>
    </location>
</feature>
<feature type="transmembrane region" description="Helical" evidence="12">
    <location>
        <begin position="231"/>
        <end position="252"/>
    </location>
</feature>
<dbReference type="GO" id="GO:0005886">
    <property type="term" value="C:plasma membrane"/>
    <property type="evidence" value="ECO:0007669"/>
    <property type="project" value="UniProtKB-SubCell"/>
</dbReference>
<comment type="caution">
    <text evidence="13">The sequence shown here is derived from an EMBL/GenBank/DDBJ whole genome shotgun (WGS) entry which is preliminary data.</text>
</comment>
<evidence type="ECO:0000256" key="11">
    <source>
        <dbReference type="ARBA" id="ARBA00023136"/>
    </source>
</evidence>
<keyword evidence="6" id="KW-0633">Potassium transport</keyword>
<dbReference type="InterPro" id="IPR004772">
    <property type="entry name" value="TrkH"/>
</dbReference>
<name>A0A7K4AJZ3_METSH</name>
<feature type="transmembrane region" description="Helical" evidence="12">
    <location>
        <begin position="49"/>
        <end position="68"/>
    </location>
</feature>
<dbReference type="GO" id="GO:0015379">
    <property type="term" value="F:potassium:chloride symporter activity"/>
    <property type="evidence" value="ECO:0007669"/>
    <property type="project" value="InterPro"/>
</dbReference>
<evidence type="ECO:0000256" key="9">
    <source>
        <dbReference type="ARBA" id="ARBA00022989"/>
    </source>
</evidence>
<dbReference type="PANTHER" id="PTHR32024:SF2">
    <property type="entry name" value="TRK SYSTEM POTASSIUM UPTAKE PROTEIN TRKG-RELATED"/>
    <property type="match status" value="1"/>
</dbReference>
<keyword evidence="3" id="KW-0813">Transport</keyword>
<keyword evidence="4" id="KW-1003">Cell membrane</keyword>
<gene>
    <name evidence="13" type="ORF">GX426_08830</name>
</gene>
<keyword evidence="11 12" id="KW-0472">Membrane</keyword>
<dbReference type="Proteomes" id="UP000544742">
    <property type="component" value="Unassembled WGS sequence"/>
</dbReference>
<keyword evidence="9 12" id="KW-1133">Transmembrane helix</keyword>
<dbReference type="Pfam" id="PF02386">
    <property type="entry name" value="TrkH"/>
    <property type="match status" value="2"/>
</dbReference>
<comment type="similarity">
    <text evidence="2">Belongs to the TrkH potassium transport family.</text>
</comment>
<feature type="transmembrane region" description="Helical" evidence="12">
    <location>
        <begin position="322"/>
        <end position="340"/>
    </location>
</feature>
<evidence type="ECO:0000256" key="1">
    <source>
        <dbReference type="ARBA" id="ARBA00004429"/>
    </source>
</evidence>
<evidence type="ECO:0000313" key="14">
    <source>
        <dbReference type="Proteomes" id="UP000544742"/>
    </source>
</evidence>
<evidence type="ECO:0000256" key="4">
    <source>
        <dbReference type="ARBA" id="ARBA00022475"/>
    </source>
</evidence>